<dbReference type="InterPro" id="IPR037191">
    <property type="entry name" value="VPS9_dom_sf"/>
</dbReference>
<dbReference type="EMBL" id="JAGGNH010000009">
    <property type="protein sequence ID" value="KAJ0963057.1"/>
    <property type="molecule type" value="Genomic_DNA"/>
</dbReference>
<accession>A0A9D5BZ27</accession>
<dbReference type="PANTHER" id="PTHR23101:SF25">
    <property type="entry name" value="GTPASE-ACTIVATING PROTEIN AND VPS9 DOMAIN-CONTAINING PROTEIN 1"/>
    <property type="match status" value="1"/>
</dbReference>
<dbReference type="SUPFAM" id="SSF109993">
    <property type="entry name" value="VPS9 domain"/>
    <property type="match status" value="1"/>
</dbReference>
<dbReference type="Proteomes" id="UP001085076">
    <property type="component" value="Miscellaneous, Linkage group lg09"/>
</dbReference>
<dbReference type="Gene3D" id="1.20.1050.80">
    <property type="entry name" value="VPS9 domain"/>
    <property type="match status" value="1"/>
</dbReference>
<sequence length="208" mass="24226">MQCSYEAWVNPAFKLHKSRIDRSTMNVLRSPRRIADLQDTLSHLEHVFQDTDARLQSVLEENIKLSKERDLLALTSKKFARDLAKGLEKYILTKLFNPAFALLPEDVKHDEEFMKRFLYYSSFLHKKNYKISICSRLQEICLYLNYCKVINNLLINASITSKDNLPGADDFLPVLIYVNIKSTMDVFEETLVCEKSYGSQQRCANENE</sequence>
<protein>
    <submittedName>
        <fullName evidence="1">Uncharacterized protein</fullName>
    </submittedName>
</protein>
<dbReference type="GO" id="GO:0005085">
    <property type="term" value="F:guanyl-nucleotide exchange factor activity"/>
    <property type="evidence" value="ECO:0007669"/>
    <property type="project" value="InterPro"/>
</dbReference>
<dbReference type="GO" id="GO:0005829">
    <property type="term" value="C:cytosol"/>
    <property type="evidence" value="ECO:0007669"/>
    <property type="project" value="TreeGrafter"/>
</dbReference>
<dbReference type="GO" id="GO:0031267">
    <property type="term" value="F:small GTPase binding"/>
    <property type="evidence" value="ECO:0007669"/>
    <property type="project" value="TreeGrafter"/>
</dbReference>
<name>A0A9D5BZ27_9LILI</name>
<evidence type="ECO:0000313" key="1">
    <source>
        <dbReference type="EMBL" id="KAJ0963057.1"/>
    </source>
</evidence>
<keyword evidence="2" id="KW-1185">Reference proteome</keyword>
<dbReference type="GO" id="GO:0030139">
    <property type="term" value="C:endocytic vesicle"/>
    <property type="evidence" value="ECO:0007669"/>
    <property type="project" value="TreeGrafter"/>
</dbReference>
<evidence type="ECO:0000313" key="2">
    <source>
        <dbReference type="Proteomes" id="UP001085076"/>
    </source>
</evidence>
<organism evidence="1 2">
    <name type="scientific">Dioscorea zingiberensis</name>
    <dbReference type="NCBI Taxonomy" id="325984"/>
    <lineage>
        <taxon>Eukaryota</taxon>
        <taxon>Viridiplantae</taxon>
        <taxon>Streptophyta</taxon>
        <taxon>Embryophyta</taxon>
        <taxon>Tracheophyta</taxon>
        <taxon>Spermatophyta</taxon>
        <taxon>Magnoliopsida</taxon>
        <taxon>Liliopsida</taxon>
        <taxon>Dioscoreales</taxon>
        <taxon>Dioscoreaceae</taxon>
        <taxon>Dioscorea</taxon>
    </lineage>
</organism>
<reference evidence="1" key="2">
    <citation type="journal article" date="2022" name="Hortic Res">
        <title>The genome of Dioscorea zingiberensis sheds light on the biosynthesis, origin and evolution of the medicinally important diosgenin saponins.</title>
        <authorList>
            <person name="Li Y."/>
            <person name="Tan C."/>
            <person name="Li Z."/>
            <person name="Guo J."/>
            <person name="Li S."/>
            <person name="Chen X."/>
            <person name="Wang C."/>
            <person name="Dai X."/>
            <person name="Yang H."/>
            <person name="Song W."/>
            <person name="Hou L."/>
            <person name="Xu J."/>
            <person name="Tong Z."/>
            <person name="Xu A."/>
            <person name="Yuan X."/>
            <person name="Wang W."/>
            <person name="Yang Q."/>
            <person name="Chen L."/>
            <person name="Sun Z."/>
            <person name="Wang K."/>
            <person name="Pan B."/>
            <person name="Chen J."/>
            <person name="Bao Y."/>
            <person name="Liu F."/>
            <person name="Qi X."/>
            <person name="Gang D.R."/>
            <person name="Wen J."/>
            <person name="Li J."/>
        </authorList>
    </citation>
    <scope>NUCLEOTIDE SEQUENCE</scope>
    <source>
        <strain evidence="1">Dzin_1.0</strain>
    </source>
</reference>
<gene>
    <name evidence="1" type="ORF">J5N97_028179</name>
</gene>
<reference evidence="1" key="1">
    <citation type="submission" date="2021-03" db="EMBL/GenBank/DDBJ databases">
        <authorList>
            <person name="Li Z."/>
            <person name="Yang C."/>
        </authorList>
    </citation>
    <scope>NUCLEOTIDE SEQUENCE</scope>
    <source>
        <strain evidence="1">Dzin_1.0</strain>
        <tissue evidence="1">Leaf</tissue>
    </source>
</reference>
<dbReference type="AlphaFoldDB" id="A0A9D5BZ27"/>
<dbReference type="GO" id="GO:0016192">
    <property type="term" value="P:vesicle-mediated transport"/>
    <property type="evidence" value="ECO:0007669"/>
    <property type="project" value="InterPro"/>
</dbReference>
<proteinExistence type="predicted"/>
<comment type="caution">
    <text evidence="1">The sequence shown here is derived from an EMBL/GenBank/DDBJ whole genome shotgun (WGS) entry which is preliminary data.</text>
</comment>
<dbReference type="PANTHER" id="PTHR23101">
    <property type="entry name" value="RAB GDP/GTP EXCHANGE FACTOR"/>
    <property type="match status" value="1"/>
</dbReference>
<dbReference type="InterPro" id="IPR045046">
    <property type="entry name" value="Vps9-like"/>
</dbReference>